<keyword evidence="2" id="KW-1185">Reference proteome</keyword>
<sequence>MMPVPSIRADKTTEWMMISLFKRIIRRSMWMSGRLPVMPFQFSQLLLLKRIKCLSGQSSLTSIARILSKHND</sequence>
<evidence type="ECO:0000313" key="2">
    <source>
        <dbReference type="Proteomes" id="UP000028006"/>
    </source>
</evidence>
<evidence type="ECO:0000313" key="1">
    <source>
        <dbReference type="EMBL" id="KEQ12473.1"/>
    </source>
</evidence>
<proteinExistence type="predicted"/>
<dbReference type="Proteomes" id="UP000028006">
    <property type="component" value="Unassembled WGS sequence"/>
</dbReference>
<gene>
    <name evidence="1" type="ORF">GZ77_18300</name>
</gene>
<organism evidence="1 2">
    <name type="scientific">Endozoicomonas montiporae</name>
    <dbReference type="NCBI Taxonomy" id="1027273"/>
    <lineage>
        <taxon>Bacteria</taxon>
        <taxon>Pseudomonadati</taxon>
        <taxon>Pseudomonadota</taxon>
        <taxon>Gammaproteobacteria</taxon>
        <taxon>Oceanospirillales</taxon>
        <taxon>Endozoicomonadaceae</taxon>
        <taxon>Endozoicomonas</taxon>
    </lineage>
</organism>
<name>A0A081N200_9GAMM</name>
<protein>
    <submittedName>
        <fullName evidence="1">Uncharacterized protein</fullName>
    </submittedName>
</protein>
<accession>A0A081N200</accession>
<dbReference type="EMBL" id="JOKG01000004">
    <property type="protein sequence ID" value="KEQ12473.1"/>
    <property type="molecule type" value="Genomic_DNA"/>
</dbReference>
<dbReference type="AlphaFoldDB" id="A0A081N200"/>
<reference evidence="1 2" key="1">
    <citation type="submission" date="2014-06" db="EMBL/GenBank/DDBJ databases">
        <title>Whole Genome Sequences of Three Symbiotic Endozoicomonas Bacteria.</title>
        <authorList>
            <person name="Neave M.J."/>
            <person name="Apprill A."/>
            <person name="Voolstra C.R."/>
        </authorList>
    </citation>
    <scope>NUCLEOTIDE SEQUENCE [LARGE SCALE GENOMIC DNA]</scope>
    <source>
        <strain evidence="1 2">LMG 24815</strain>
    </source>
</reference>
<comment type="caution">
    <text evidence="1">The sequence shown here is derived from an EMBL/GenBank/DDBJ whole genome shotgun (WGS) entry which is preliminary data.</text>
</comment>